<gene>
    <name evidence="5" type="ORF">FWK35_00009660</name>
</gene>
<feature type="coiled-coil region" evidence="4">
    <location>
        <begin position="963"/>
        <end position="997"/>
    </location>
</feature>
<dbReference type="PROSITE" id="PS50082">
    <property type="entry name" value="WD_REPEATS_2"/>
    <property type="match status" value="1"/>
</dbReference>
<dbReference type="InterPro" id="IPR015943">
    <property type="entry name" value="WD40/YVTN_repeat-like_dom_sf"/>
</dbReference>
<dbReference type="Proteomes" id="UP000478052">
    <property type="component" value="Unassembled WGS sequence"/>
</dbReference>
<dbReference type="Pfam" id="PF00400">
    <property type="entry name" value="WD40"/>
    <property type="match status" value="1"/>
</dbReference>
<name>A0A6G0ZLC1_APHCR</name>
<dbReference type="EMBL" id="VUJU01000241">
    <property type="protein sequence ID" value="KAF0771876.1"/>
    <property type="molecule type" value="Genomic_DNA"/>
</dbReference>
<evidence type="ECO:0000313" key="5">
    <source>
        <dbReference type="EMBL" id="KAF0771876.1"/>
    </source>
</evidence>
<evidence type="ECO:0000313" key="6">
    <source>
        <dbReference type="Proteomes" id="UP000478052"/>
    </source>
</evidence>
<sequence>MQAKKKLFKTGPTMTANMFFGSSATLEIEPKFVFGINKISSGNCLYWKNDVVVYPAMSVIVIYNMKENTQRFINLPEGPRKVITAMDLNRSNHVLAVATVDEDIANGIVSGDSARPVISIYDLRTCDLKHVFQEPDYNDNNEDGDGEDDRSQKTFGRRFTKIQFLWDNIFVAALVVGGRDGSDCTLYYYSWRKSTVETYVRIDGPVSDVHQSTALIIFVSTDGIEPDRHCNMLFRRQRAIQVDDQTREGLAAIRFSRSRRHTLYVRLLAVRRQLTSLKCLAGTIDGNVILFKNGDIQAVYRVDATTEIDVTTIMTEIQHLTLTTSANISRNDVVRSCFTFEFGLVLLVGDFNIYHFRKMDEGRRYEKADKLIKEEYRYLQQEEVKDELPMHYIESVCISPNGKILTFITKRPQLYQSRLTQLDENDDESTMLNLPIVPGPIGVDMHHGIVESLSTSLWKPILMTCGKVDYTIKVWDYVQCTLILSKHYPKQVCIVSMHPTGLYSLTAFSDHLAFQMVQMDDLVPLKIFPIRNCTAVTFSGSGHMFAVAKPGAIEVYCSLKFAKCFSCLGHLGTIEKLVWCNYDMNIVAYDIFGAICTFDTKTGKVLTHIAPYSGAAYTDLAVAQDVNQLFVIAKDGSLKEVYDRKVKREVNFYGIPLNAVSVSKSNLILFIAAENGVILTVILPMGVQIEYKEFKIHSHGVKKMCLATDGTVLVSCSDDSNICVWEVKNTENKIRKIEKPHVCTDDILVNLLEYDKLHENIKKIEGAVNKLETENTININILIKAKEQEINDINRENTTQYYETIKKNEEEQEKQNNLISKLKFELSQLSEMNEQSIINLQSFYNKQLVKKYKKFSILENHGFQLTSGLKKNLEAQQNKLDTELQEAASNYEKKRRQKFEDILQSKEKLINEKNNTKMLVGDTENNVDENVFSMKNKFTDKLNKLKDLYSSTMSALAEDKIKHNLYRQSIEELRRSIELLENDIEELKLAAIKKKNRIFILTRLIKQCNDIIPQKNIQILDVKQQMSLLVKDLKVLKEDIIELEQTTEPLELEIQEMKNLNDQIEIKLEVDIDEMQSLNVSLEELIKKKFDTKNELINKRKRLENLTSIIKQMEIDLRVASQYYHNTFENKRLLTDIFKRYVGEIEIREIEEKEIKGREEFFKQDDFLKRRINSLRDMLCSFGKKNEFYYSTMEENTNLMNEINDLRKKANIYLNKYNNLIYISKMEENKKKLKRIQDSKKKKRN</sequence>
<keyword evidence="4" id="KW-0175">Coiled coil</keyword>
<evidence type="ECO:0000256" key="2">
    <source>
        <dbReference type="ARBA" id="ARBA00022737"/>
    </source>
</evidence>
<keyword evidence="6" id="KW-1185">Reference proteome</keyword>
<keyword evidence="5" id="KW-0282">Flagellum</keyword>
<dbReference type="InterPro" id="IPR001680">
    <property type="entry name" value="WD40_rpt"/>
</dbReference>
<dbReference type="SMART" id="SM00320">
    <property type="entry name" value="WD40"/>
    <property type="match status" value="2"/>
</dbReference>
<dbReference type="SUPFAM" id="SSF69322">
    <property type="entry name" value="Tricorn protease domain 2"/>
    <property type="match status" value="1"/>
</dbReference>
<reference evidence="5 6" key="1">
    <citation type="submission" date="2019-08" db="EMBL/GenBank/DDBJ databases">
        <title>Whole genome of Aphis craccivora.</title>
        <authorList>
            <person name="Voronova N.V."/>
            <person name="Shulinski R.S."/>
            <person name="Bandarenka Y.V."/>
            <person name="Zhorov D.G."/>
            <person name="Warner D."/>
        </authorList>
    </citation>
    <scope>NUCLEOTIDE SEQUENCE [LARGE SCALE GENOMIC DNA]</scope>
    <source>
        <strain evidence="5">180601</strain>
        <tissue evidence="5">Whole Body</tissue>
    </source>
</reference>
<feature type="coiled-coil region" evidence="4">
    <location>
        <begin position="1196"/>
        <end position="1243"/>
    </location>
</feature>
<feature type="coiled-coil region" evidence="4">
    <location>
        <begin position="870"/>
        <end position="897"/>
    </location>
</feature>
<dbReference type="InterPro" id="IPR052993">
    <property type="entry name" value="CFA-57"/>
</dbReference>
<dbReference type="InterPro" id="IPR019775">
    <property type="entry name" value="WD40_repeat_CS"/>
</dbReference>
<keyword evidence="2" id="KW-0677">Repeat</keyword>
<dbReference type="PANTHER" id="PTHR32215">
    <property type="entry name" value="CILIA- AND FLAGELLA-ASSOCIATED PROTEIN 57"/>
    <property type="match status" value="1"/>
</dbReference>
<keyword evidence="5" id="KW-0966">Cell projection</keyword>
<evidence type="ECO:0000256" key="1">
    <source>
        <dbReference type="ARBA" id="ARBA00022574"/>
    </source>
</evidence>
<accession>A0A6G0ZLC1</accession>
<evidence type="ECO:0000256" key="3">
    <source>
        <dbReference type="PROSITE-ProRule" id="PRU00221"/>
    </source>
</evidence>
<feature type="coiled-coil region" evidence="4">
    <location>
        <begin position="1086"/>
        <end position="1116"/>
    </location>
</feature>
<proteinExistence type="predicted"/>
<dbReference type="PANTHER" id="PTHR32215:SF0">
    <property type="entry name" value="CILIA- AND FLAGELLA-ASSOCIATED PROTEIN 57"/>
    <property type="match status" value="1"/>
</dbReference>
<keyword evidence="5" id="KW-0969">Cilium</keyword>
<protein>
    <submittedName>
        <fullName evidence="5">Cilia-and flagella-associated protein 57-like</fullName>
    </submittedName>
</protein>
<comment type="caution">
    <text evidence="5">The sequence shown here is derived from an EMBL/GenBank/DDBJ whole genome shotgun (WGS) entry which is preliminary data.</text>
</comment>
<dbReference type="SUPFAM" id="SSF50978">
    <property type="entry name" value="WD40 repeat-like"/>
    <property type="match status" value="1"/>
</dbReference>
<dbReference type="AlphaFoldDB" id="A0A6G0ZLC1"/>
<evidence type="ECO:0000256" key="4">
    <source>
        <dbReference type="SAM" id="Coils"/>
    </source>
</evidence>
<organism evidence="5 6">
    <name type="scientific">Aphis craccivora</name>
    <name type="common">Cowpea aphid</name>
    <dbReference type="NCBI Taxonomy" id="307492"/>
    <lineage>
        <taxon>Eukaryota</taxon>
        <taxon>Metazoa</taxon>
        <taxon>Ecdysozoa</taxon>
        <taxon>Arthropoda</taxon>
        <taxon>Hexapoda</taxon>
        <taxon>Insecta</taxon>
        <taxon>Pterygota</taxon>
        <taxon>Neoptera</taxon>
        <taxon>Paraneoptera</taxon>
        <taxon>Hemiptera</taxon>
        <taxon>Sternorrhyncha</taxon>
        <taxon>Aphidomorpha</taxon>
        <taxon>Aphidoidea</taxon>
        <taxon>Aphididae</taxon>
        <taxon>Aphidini</taxon>
        <taxon>Aphis</taxon>
        <taxon>Aphis</taxon>
    </lineage>
</organism>
<feature type="repeat" description="WD" evidence="3">
    <location>
        <begin position="694"/>
        <end position="735"/>
    </location>
</feature>
<dbReference type="PROSITE" id="PS00678">
    <property type="entry name" value="WD_REPEATS_1"/>
    <property type="match status" value="1"/>
</dbReference>
<dbReference type="Gene3D" id="2.130.10.10">
    <property type="entry name" value="YVTN repeat-like/Quinoprotein amine dehydrogenase"/>
    <property type="match status" value="2"/>
</dbReference>
<dbReference type="PROSITE" id="PS50294">
    <property type="entry name" value="WD_REPEATS_REGION"/>
    <property type="match status" value="1"/>
</dbReference>
<dbReference type="OrthoDB" id="10251741at2759"/>
<dbReference type="InterPro" id="IPR036322">
    <property type="entry name" value="WD40_repeat_dom_sf"/>
</dbReference>
<keyword evidence="1 3" id="KW-0853">WD repeat</keyword>